<gene>
    <name evidence="2" type="ORF">MAR_013544</name>
</gene>
<organism evidence="2 3">
    <name type="scientific">Mya arenaria</name>
    <name type="common">Soft-shell clam</name>
    <dbReference type="NCBI Taxonomy" id="6604"/>
    <lineage>
        <taxon>Eukaryota</taxon>
        <taxon>Metazoa</taxon>
        <taxon>Spiralia</taxon>
        <taxon>Lophotrochozoa</taxon>
        <taxon>Mollusca</taxon>
        <taxon>Bivalvia</taxon>
        <taxon>Autobranchia</taxon>
        <taxon>Heteroconchia</taxon>
        <taxon>Euheterodonta</taxon>
        <taxon>Imparidentia</taxon>
        <taxon>Neoheterodontei</taxon>
        <taxon>Myida</taxon>
        <taxon>Myoidea</taxon>
        <taxon>Myidae</taxon>
        <taxon>Mya</taxon>
    </lineage>
</organism>
<evidence type="ECO:0000256" key="1">
    <source>
        <dbReference type="SAM" id="MobiDB-lite"/>
    </source>
</evidence>
<dbReference type="PANTHER" id="PTHR21446">
    <property type="entry name" value="DUF3504 DOMAIN-CONTAINING PROTEIN"/>
    <property type="match status" value="1"/>
</dbReference>
<feature type="compositionally biased region" description="Basic and acidic residues" evidence="1">
    <location>
        <begin position="223"/>
        <end position="233"/>
    </location>
</feature>
<feature type="compositionally biased region" description="Polar residues" evidence="1">
    <location>
        <begin position="243"/>
        <end position="253"/>
    </location>
</feature>
<dbReference type="PANTHER" id="PTHR21446:SF12">
    <property type="entry name" value="POTASSIUM CHANNEL TETRAMERIZATION DOMAIN CONTAINING 1"/>
    <property type="match status" value="1"/>
</dbReference>
<dbReference type="InterPro" id="IPR052787">
    <property type="entry name" value="MAVS"/>
</dbReference>
<keyword evidence="3" id="KW-1185">Reference proteome</keyword>
<dbReference type="EMBL" id="CP111026">
    <property type="protein sequence ID" value="WAR27840.1"/>
    <property type="molecule type" value="Genomic_DNA"/>
</dbReference>
<sequence>MNLKNSQKVSLTGIFVSSFGRSERMKCNIDIQSDAESVSCKSFYEAKVVDLKKNGKGSVDHKKEIAECGMHSLTLIALGLTQKRHGDFRKSLYVLLVLTKQGKPLRNGQIYIRCPSRFVWPMHEDISQDDTIGEATMYERRGDPMCPVILFQKYLTELHPNRNSLWQRPLDTFHHDDASWYCKWSVLHVHQSLPSGNFDNCSRPYGDISSPKSESSNRSHTKRLTETKVREMSDTLGNEPCPANSTDLSNQAVSTELSNQAFELSDQEILSEFNDENEFDAQ</sequence>
<evidence type="ECO:0000313" key="2">
    <source>
        <dbReference type="EMBL" id="WAR27840.1"/>
    </source>
</evidence>
<protein>
    <submittedName>
        <fullName evidence="2">Uncharacterized protein</fullName>
    </submittedName>
</protein>
<dbReference type="Proteomes" id="UP001164746">
    <property type="component" value="Chromosome 15"/>
</dbReference>
<evidence type="ECO:0000313" key="3">
    <source>
        <dbReference type="Proteomes" id="UP001164746"/>
    </source>
</evidence>
<feature type="region of interest" description="Disordered" evidence="1">
    <location>
        <begin position="208"/>
        <end position="253"/>
    </location>
</feature>
<proteinExistence type="predicted"/>
<reference evidence="2" key="1">
    <citation type="submission" date="2022-11" db="EMBL/GenBank/DDBJ databases">
        <title>Centuries of genome instability and evolution in soft-shell clam transmissible cancer (bioRxiv).</title>
        <authorList>
            <person name="Hart S.F.M."/>
            <person name="Yonemitsu M.A."/>
            <person name="Giersch R.M."/>
            <person name="Beal B.F."/>
            <person name="Arriagada G."/>
            <person name="Davis B.W."/>
            <person name="Ostrander E.A."/>
            <person name="Goff S.P."/>
            <person name="Metzger M.J."/>
        </authorList>
    </citation>
    <scope>NUCLEOTIDE SEQUENCE</scope>
    <source>
        <strain evidence="2">MELC-2E11</strain>
        <tissue evidence="2">Siphon/mantle</tissue>
    </source>
</reference>
<accession>A0ABY7G0T3</accession>
<name>A0ABY7G0T3_MYAAR</name>